<comment type="caution">
    <text evidence="2">The sequence shown here is derived from an EMBL/GenBank/DDBJ whole genome shotgun (WGS) entry which is preliminary data.</text>
</comment>
<reference evidence="2 3" key="1">
    <citation type="submission" date="2018-02" db="EMBL/GenBank/DDBJ databases">
        <title>Subsurface microbial communities from deep shales in Ohio and West Virginia, USA.</title>
        <authorList>
            <person name="Wrighton K."/>
        </authorList>
    </citation>
    <scope>NUCLEOTIDE SEQUENCE [LARGE SCALE GENOMIC DNA]</scope>
    <source>
        <strain evidence="2 3">OWC-G53F</strain>
    </source>
</reference>
<dbReference type="Pfam" id="PF01936">
    <property type="entry name" value="NYN"/>
    <property type="match status" value="1"/>
</dbReference>
<gene>
    <name evidence="2" type="ORF">B0F88_1248</name>
</gene>
<dbReference type="Pfam" id="PF12872">
    <property type="entry name" value="OST-HTH"/>
    <property type="match status" value="1"/>
</dbReference>
<dbReference type="Gene3D" id="3.30.420.610">
    <property type="entry name" value="LOTUS domain-like"/>
    <property type="match status" value="1"/>
</dbReference>
<dbReference type="RefSeq" id="WP_181049953.1">
    <property type="nucleotide sequence ID" value="NZ_PTIY01000024.1"/>
</dbReference>
<organism evidence="2 3">
    <name type="scientific">Methylobacter tundripaludum</name>
    <dbReference type="NCBI Taxonomy" id="173365"/>
    <lineage>
        <taxon>Bacteria</taxon>
        <taxon>Pseudomonadati</taxon>
        <taxon>Pseudomonadota</taxon>
        <taxon>Gammaproteobacteria</taxon>
        <taxon>Methylococcales</taxon>
        <taxon>Methylococcaceae</taxon>
        <taxon>Methylobacter</taxon>
    </lineage>
</organism>
<dbReference type="EMBL" id="PTIY01000024">
    <property type="protein sequence ID" value="PPK64750.1"/>
    <property type="molecule type" value="Genomic_DNA"/>
</dbReference>
<proteinExistence type="predicted"/>
<dbReference type="InterPro" id="IPR021139">
    <property type="entry name" value="NYN"/>
</dbReference>
<dbReference type="Gene3D" id="3.40.50.1010">
    <property type="entry name" value="5'-nuclease"/>
    <property type="match status" value="1"/>
</dbReference>
<dbReference type="CDD" id="cd11297">
    <property type="entry name" value="PIN_LabA-like_N_1"/>
    <property type="match status" value="1"/>
</dbReference>
<dbReference type="AlphaFoldDB" id="A0A2S6GHS8"/>
<dbReference type="PANTHER" id="PTHR35811">
    <property type="entry name" value="SLR1870 PROTEIN"/>
    <property type="match status" value="1"/>
</dbReference>
<dbReference type="Proteomes" id="UP000238071">
    <property type="component" value="Unassembled WGS sequence"/>
</dbReference>
<keyword evidence="3" id="KW-1185">Reference proteome</keyword>
<sequence>MIHPEKKIAVLIDAENTQQSALVAIITELSKYGYLIVKRAYGDWSSSMLKSWKTPMNELAIQPIQQFAYTSGKNSSDAAMIIDAMDLLYSERFNAFALISSDSDFTKLATRLKESHIHVYGVGERKTPIAFRNACDDFIYIDVLKTLDMDTEKTDSLKTEELKQTTEKQNQLSRQQLCQNTTLMNMLRNAANECSNEEGWAELGVCGSLIKRQHPDFDSRNFGYAKLSTLIETTTLFEMKKIAMKGTNAFKLFYRDKKKK</sequence>
<dbReference type="GO" id="GO:0004540">
    <property type="term" value="F:RNA nuclease activity"/>
    <property type="evidence" value="ECO:0007669"/>
    <property type="project" value="InterPro"/>
</dbReference>
<dbReference type="InterPro" id="IPR025605">
    <property type="entry name" value="OST-HTH/LOTUS_dom"/>
</dbReference>
<protein>
    <submittedName>
        <fullName evidence="2">Uncharacterized LabA/DUF88 family protein</fullName>
    </submittedName>
</protein>
<dbReference type="PANTHER" id="PTHR35811:SF1">
    <property type="entry name" value="HTH OST-TYPE DOMAIN-CONTAINING PROTEIN"/>
    <property type="match status" value="1"/>
</dbReference>
<feature type="domain" description="HTH OST-type" evidence="1">
    <location>
        <begin position="179"/>
        <end position="258"/>
    </location>
</feature>
<evidence type="ECO:0000313" key="2">
    <source>
        <dbReference type="EMBL" id="PPK64750.1"/>
    </source>
</evidence>
<name>A0A2S6GHS8_9GAMM</name>
<evidence type="ECO:0000313" key="3">
    <source>
        <dbReference type="Proteomes" id="UP000238071"/>
    </source>
</evidence>
<dbReference type="CDD" id="cd10146">
    <property type="entry name" value="LabA_like_C"/>
    <property type="match status" value="1"/>
</dbReference>
<accession>A0A2S6GHS8</accession>
<dbReference type="PROSITE" id="PS51644">
    <property type="entry name" value="HTH_OST"/>
    <property type="match status" value="1"/>
</dbReference>
<evidence type="ECO:0000259" key="1">
    <source>
        <dbReference type="PROSITE" id="PS51644"/>
    </source>
</evidence>
<dbReference type="InterPro" id="IPR041966">
    <property type="entry name" value="LOTUS-like"/>
</dbReference>